<dbReference type="EMBL" id="JAATIQ010000355">
    <property type="protein sequence ID" value="KAF4360212.1"/>
    <property type="molecule type" value="Genomic_DNA"/>
</dbReference>
<evidence type="ECO:0000313" key="2">
    <source>
        <dbReference type="EMBL" id="KAF4360212.1"/>
    </source>
</evidence>
<accession>A0A7J6EP38</accession>
<proteinExistence type="predicted"/>
<sequence>MMYAAPLAVMKLANIYSNMENKINGAILSCAILGYTYKLSCLDTLWAPFYSSRKYFGLTINGSSLKRIKVVLVVLDELVFISILTILTLTLTHSHKHCWYHLYTL</sequence>
<evidence type="ECO:0000256" key="1">
    <source>
        <dbReference type="SAM" id="Phobius"/>
    </source>
</evidence>
<evidence type="ECO:0000313" key="4">
    <source>
        <dbReference type="Proteomes" id="UP000525078"/>
    </source>
</evidence>
<evidence type="ECO:0000313" key="5">
    <source>
        <dbReference type="Proteomes" id="UP000583929"/>
    </source>
</evidence>
<dbReference type="EMBL" id="JAATIP010000039">
    <property type="protein sequence ID" value="KAF4387344.1"/>
    <property type="molecule type" value="Genomic_DNA"/>
</dbReference>
<keyword evidence="1" id="KW-1133">Transmembrane helix</keyword>
<name>A0A7J6EP38_CANSA</name>
<dbReference type="Proteomes" id="UP000583929">
    <property type="component" value="Unassembled WGS sequence"/>
</dbReference>
<protein>
    <submittedName>
        <fullName evidence="2">Uncharacterized protein</fullName>
    </submittedName>
</protein>
<dbReference type="AlphaFoldDB" id="A0A7J6EP38"/>
<dbReference type="Proteomes" id="UP000525078">
    <property type="component" value="Unassembled WGS sequence"/>
</dbReference>
<evidence type="ECO:0000313" key="3">
    <source>
        <dbReference type="EMBL" id="KAF4387344.1"/>
    </source>
</evidence>
<comment type="caution">
    <text evidence="2">The sequence shown here is derived from an EMBL/GenBank/DDBJ whole genome shotgun (WGS) entry which is preliminary data.</text>
</comment>
<reference evidence="4 5" key="1">
    <citation type="journal article" date="2020" name="bioRxiv">
        <title>Sequence and annotation of 42 cannabis genomes reveals extensive copy number variation in cannabinoid synthesis and pathogen resistance genes.</title>
        <authorList>
            <person name="Mckernan K.J."/>
            <person name="Helbert Y."/>
            <person name="Kane L.T."/>
            <person name="Ebling H."/>
            <person name="Zhang L."/>
            <person name="Liu B."/>
            <person name="Eaton Z."/>
            <person name="Mclaughlin S."/>
            <person name="Kingan S."/>
            <person name="Baybayan P."/>
            <person name="Concepcion G."/>
            <person name="Jordan M."/>
            <person name="Riva A."/>
            <person name="Barbazuk W."/>
            <person name="Harkins T."/>
        </authorList>
    </citation>
    <scope>NUCLEOTIDE SEQUENCE [LARGE SCALE GENOMIC DNA]</scope>
    <source>
        <strain evidence="4 5">cv. Jamaican Lion 4</strain>
        <strain evidence="2">Father</strain>
        <strain evidence="3">Mother</strain>
        <tissue evidence="2">Leaf</tissue>
    </source>
</reference>
<keyword evidence="1" id="KW-0472">Membrane</keyword>
<organism evidence="2 5">
    <name type="scientific">Cannabis sativa</name>
    <name type="common">Hemp</name>
    <name type="synonym">Marijuana</name>
    <dbReference type="NCBI Taxonomy" id="3483"/>
    <lineage>
        <taxon>Eukaryota</taxon>
        <taxon>Viridiplantae</taxon>
        <taxon>Streptophyta</taxon>
        <taxon>Embryophyta</taxon>
        <taxon>Tracheophyta</taxon>
        <taxon>Spermatophyta</taxon>
        <taxon>Magnoliopsida</taxon>
        <taxon>eudicotyledons</taxon>
        <taxon>Gunneridae</taxon>
        <taxon>Pentapetalae</taxon>
        <taxon>rosids</taxon>
        <taxon>fabids</taxon>
        <taxon>Rosales</taxon>
        <taxon>Cannabaceae</taxon>
        <taxon>Cannabis</taxon>
    </lineage>
</organism>
<feature type="transmembrane region" description="Helical" evidence="1">
    <location>
        <begin position="70"/>
        <end position="91"/>
    </location>
</feature>
<keyword evidence="1" id="KW-0812">Transmembrane</keyword>
<gene>
    <name evidence="3" type="ORF">F8388_016753</name>
    <name evidence="2" type="ORF">G4B88_005178</name>
</gene>
<keyword evidence="5" id="KW-1185">Reference proteome</keyword>